<dbReference type="InterPro" id="IPR001296">
    <property type="entry name" value="Glyco_trans_1"/>
</dbReference>
<evidence type="ECO:0000259" key="1">
    <source>
        <dbReference type="Pfam" id="PF00534"/>
    </source>
</evidence>
<sequence>MRIALFSWESLHSIAVGGVAPHVTELAAALQRAGNEVHVFTRMGKRQGHYEVIDGVHYHRCPFDTNPDFMAEMDNMCHSFAYHFFQTENISGNFDIVHGHDWMTVNALAEIKNARAKKTVFTLHSTEYGRCGNVFHDGKSKDIRNLEGYGGFVADKLIAASETIKKEAEWIYNFDDWKIAMIPNGVSLQKFNEPIDPWSVKKPHGVGVWDPVCLFVGRMVVQKGADLLLEAVPAVLAEFPDAKFFFVGDGYMRSDLEHRAWELGVQHATHFLGYALDGDLVNFYKACDMVCIPSRNEPFGIVALEAWAAGKPIVVTHNGFDYVWHDVNGLKVYDNPNSIAWGIKSLFSDLEKGRGMGSNGRKTAEGFSWDNIARMTMGVYEEILRW</sequence>
<name>A0A7G9YXP0_9EURY</name>
<dbReference type="SUPFAM" id="SSF53756">
    <property type="entry name" value="UDP-Glycosyltransferase/glycogen phosphorylase"/>
    <property type="match status" value="1"/>
</dbReference>
<reference evidence="3" key="1">
    <citation type="submission" date="2020-06" db="EMBL/GenBank/DDBJ databases">
        <title>Unique genomic features of the anaerobic methanotrophic archaea.</title>
        <authorList>
            <person name="Chadwick G.L."/>
            <person name="Skennerton C.T."/>
            <person name="Laso-Perez R."/>
            <person name="Leu A.O."/>
            <person name="Speth D.R."/>
            <person name="Yu H."/>
            <person name="Morgan-Lang C."/>
            <person name="Hatzenpichler R."/>
            <person name="Goudeau D."/>
            <person name="Malmstrom R."/>
            <person name="Brazelton W.J."/>
            <person name="Woyke T."/>
            <person name="Hallam S.J."/>
            <person name="Tyson G.W."/>
            <person name="Wegener G."/>
            <person name="Boetius A."/>
            <person name="Orphan V."/>
        </authorList>
    </citation>
    <scope>NUCLEOTIDE SEQUENCE</scope>
</reference>
<evidence type="ECO:0000313" key="3">
    <source>
        <dbReference type="EMBL" id="QNO52774.1"/>
    </source>
</evidence>
<evidence type="ECO:0000259" key="2">
    <source>
        <dbReference type="Pfam" id="PF13439"/>
    </source>
</evidence>
<dbReference type="EMBL" id="MT631521">
    <property type="protein sequence ID" value="QNO52774.1"/>
    <property type="molecule type" value="Genomic_DNA"/>
</dbReference>
<dbReference type="Pfam" id="PF13439">
    <property type="entry name" value="Glyco_transf_4"/>
    <property type="match status" value="1"/>
</dbReference>
<feature type="domain" description="Glycosyl transferase family 1" evidence="1">
    <location>
        <begin position="210"/>
        <end position="362"/>
    </location>
</feature>
<feature type="domain" description="Glycosyltransferase subfamily 4-like N-terminal" evidence="2">
    <location>
        <begin position="16"/>
        <end position="189"/>
    </location>
</feature>
<dbReference type="PANTHER" id="PTHR12526">
    <property type="entry name" value="GLYCOSYLTRANSFERASE"/>
    <property type="match status" value="1"/>
</dbReference>
<keyword evidence="3" id="KW-0328">Glycosyltransferase</keyword>
<dbReference type="PANTHER" id="PTHR12526:SF625">
    <property type="entry name" value="PHOSPHATIDYLINOSITOL GLYCAN-CLASS A"/>
    <property type="match status" value="1"/>
</dbReference>
<accession>A0A7G9YXP0</accession>
<gene>
    <name evidence="3" type="primary">mshA_1</name>
    <name evidence="3" type="ORF">HGGDFBBL_00006</name>
</gene>
<keyword evidence="3" id="KW-0808">Transferase</keyword>
<dbReference type="GO" id="GO:0102710">
    <property type="term" value="F:D-inositol-3-phosphate glycosyltransferase activity"/>
    <property type="evidence" value="ECO:0007669"/>
    <property type="project" value="UniProtKB-EC"/>
</dbReference>
<dbReference type="InterPro" id="IPR028098">
    <property type="entry name" value="Glyco_trans_4-like_N"/>
</dbReference>
<dbReference type="EC" id="2.4.1.250" evidence="3"/>
<dbReference type="Gene3D" id="3.40.50.2000">
    <property type="entry name" value="Glycogen Phosphorylase B"/>
    <property type="match status" value="2"/>
</dbReference>
<proteinExistence type="predicted"/>
<protein>
    <submittedName>
        <fullName evidence="3">D-inositol-3-phosphate glycosyltransferase</fullName>
        <ecNumber evidence="3">2.4.1.250</ecNumber>
    </submittedName>
</protein>
<dbReference type="CDD" id="cd03801">
    <property type="entry name" value="GT4_PimA-like"/>
    <property type="match status" value="1"/>
</dbReference>
<dbReference type="Pfam" id="PF00534">
    <property type="entry name" value="Glycos_transf_1"/>
    <property type="match status" value="1"/>
</dbReference>
<dbReference type="AlphaFoldDB" id="A0A7G9YXP0"/>
<organism evidence="3">
    <name type="scientific">Candidatus Methanophagaceae archaeon ANME-1 ERB6</name>
    <dbReference type="NCBI Taxonomy" id="2759912"/>
    <lineage>
        <taxon>Archaea</taxon>
        <taxon>Methanobacteriati</taxon>
        <taxon>Methanobacteriota</taxon>
        <taxon>Stenosarchaea group</taxon>
        <taxon>Methanomicrobia</taxon>
        <taxon>Candidatus Methanophagales</taxon>
        <taxon>Candidatus Methanophagaceae</taxon>
    </lineage>
</organism>